<dbReference type="Proteomes" id="UP000821853">
    <property type="component" value="Unassembled WGS sequence"/>
</dbReference>
<dbReference type="OrthoDB" id="6044770at2759"/>
<evidence type="ECO:0000256" key="3">
    <source>
        <dbReference type="ARBA" id="ARBA00022703"/>
    </source>
</evidence>
<organism evidence="8 9">
    <name type="scientific">Haemaphysalis longicornis</name>
    <name type="common">Bush tick</name>
    <dbReference type="NCBI Taxonomy" id="44386"/>
    <lineage>
        <taxon>Eukaryota</taxon>
        <taxon>Metazoa</taxon>
        <taxon>Ecdysozoa</taxon>
        <taxon>Arthropoda</taxon>
        <taxon>Chelicerata</taxon>
        <taxon>Arachnida</taxon>
        <taxon>Acari</taxon>
        <taxon>Parasitiformes</taxon>
        <taxon>Ixodida</taxon>
        <taxon>Ixodoidea</taxon>
        <taxon>Ixodidae</taxon>
        <taxon>Haemaphysalinae</taxon>
        <taxon>Haemaphysalis</taxon>
    </lineage>
</organism>
<dbReference type="Gene3D" id="3.40.50.1460">
    <property type="match status" value="1"/>
</dbReference>
<keyword evidence="9" id="KW-1185">Reference proteome</keyword>
<keyword evidence="4" id="KW-0378">Hydrolase</keyword>
<dbReference type="PRINTS" id="PR00376">
    <property type="entry name" value="IL1BCENZYME"/>
</dbReference>
<protein>
    <recommendedName>
        <fullName evidence="10">Caspase</fullName>
    </recommendedName>
</protein>
<dbReference type="InterPro" id="IPR002398">
    <property type="entry name" value="Pept_C14"/>
</dbReference>
<dbReference type="VEuPathDB" id="VectorBase:HLOH_050781"/>
<dbReference type="GO" id="GO:0006915">
    <property type="term" value="P:apoptotic process"/>
    <property type="evidence" value="ECO:0007669"/>
    <property type="project" value="UniProtKB-KW"/>
</dbReference>
<dbReference type="InterPro" id="IPR015917">
    <property type="entry name" value="Pept_C14A"/>
</dbReference>
<dbReference type="PANTHER" id="PTHR47901:SF8">
    <property type="entry name" value="CASPASE-3"/>
    <property type="match status" value="1"/>
</dbReference>
<evidence type="ECO:0008006" key="10">
    <source>
        <dbReference type="Google" id="ProtNLM"/>
    </source>
</evidence>
<name>A0A9J6GNW3_HAELO</name>
<dbReference type="EMBL" id="JABSTR010000008">
    <property type="protein sequence ID" value="KAH9377309.1"/>
    <property type="molecule type" value="Genomic_DNA"/>
</dbReference>
<evidence type="ECO:0000259" key="6">
    <source>
        <dbReference type="PROSITE" id="PS50207"/>
    </source>
</evidence>
<keyword evidence="3" id="KW-0053">Apoptosis</keyword>
<dbReference type="PANTHER" id="PTHR47901">
    <property type="entry name" value="CASPASE RECRUITMENT DOMAIN-CONTAINING PROTEIN 18"/>
    <property type="match status" value="1"/>
</dbReference>
<dbReference type="InterPro" id="IPR001309">
    <property type="entry name" value="Pept_C14_p20"/>
</dbReference>
<dbReference type="OMA" id="WIISSME"/>
<evidence type="ECO:0000313" key="8">
    <source>
        <dbReference type="EMBL" id="KAH9377309.1"/>
    </source>
</evidence>
<sequence length="277" mass="31477">MHIFCLYFDLQIYPMERKPRGRCVIINIRNFKELSGRNGSDVDMDRTKKLFTALHFECTIFQDLTANEMMEVLSKAAQEEQQKVADCLVVVLMSHSNKDVIYGSDDESIPLKSIYEVFDNKNCPSLLGKPKLFFIQGCRGGKLDTGTAKHGPRDVMDAYPLPSNTESVPGTRDGRLRMPFWSDMYSCYVSDDNYKAHKNTATGSRFLSAMCSVFSQRAYDMHLSDLMLHVQLKVMESVSHKGNHQTPCITCVGWRKHLYFNPGLPVDPIPQPTPCTE</sequence>
<comment type="similarity">
    <text evidence="1 5">Belongs to the peptidase C14A family.</text>
</comment>
<evidence type="ECO:0000256" key="2">
    <source>
        <dbReference type="ARBA" id="ARBA00022670"/>
    </source>
</evidence>
<dbReference type="PROSITE" id="PS50208">
    <property type="entry name" value="CASPASE_P20"/>
    <property type="match status" value="1"/>
</dbReference>
<dbReference type="CDD" id="cd00032">
    <property type="entry name" value="CASc"/>
    <property type="match status" value="1"/>
</dbReference>
<dbReference type="InterPro" id="IPR011600">
    <property type="entry name" value="Pept_C14_caspase"/>
</dbReference>
<keyword evidence="2" id="KW-0645">Protease</keyword>
<dbReference type="InterPro" id="IPR029030">
    <property type="entry name" value="Caspase-like_dom_sf"/>
</dbReference>
<accession>A0A9J6GNW3</accession>
<dbReference type="InterPro" id="IPR002138">
    <property type="entry name" value="Pept_C14_p10"/>
</dbReference>
<evidence type="ECO:0000256" key="1">
    <source>
        <dbReference type="ARBA" id="ARBA00010134"/>
    </source>
</evidence>
<dbReference type="GO" id="GO:0004197">
    <property type="term" value="F:cysteine-type endopeptidase activity"/>
    <property type="evidence" value="ECO:0007669"/>
    <property type="project" value="InterPro"/>
</dbReference>
<gene>
    <name evidence="8" type="ORF">HPB48_013235</name>
</gene>
<feature type="domain" description="Caspase family p10" evidence="6">
    <location>
        <begin position="174"/>
        <end position="262"/>
    </location>
</feature>
<feature type="domain" description="Caspase family p20" evidence="7">
    <location>
        <begin position="19"/>
        <end position="142"/>
    </location>
</feature>
<reference evidence="8 9" key="1">
    <citation type="journal article" date="2020" name="Cell">
        <title>Large-Scale Comparative Analyses of Tick Genomes Elucidate Their Genetic Diversity and Vector Capacities.</title>
        <authorList>
            <consortium name="Tick Genome and Microbiome Consortium (TIGMIC)"/>
            <person name="Jia N."/>
            <person name="Wang J."/>
            <person name="Shi W."/>
            <person name="Du L."/>
            <person name="Sun Y."/>
            <person name="Zhan W."/>
            <person name="Jiang J.F."/>
            <person name="Wang Q."/>
            <person name="Zhang B."/>
            <person name="Ji P."/>
            <person name="Bell-Sakyi L."/>
            <person name="Cui X.M."/>
            <person name="Yuan T.T."/>
            <person name="Jiang B.G."/>
            <person name="Yang W.F."/>
            <person name="Lam T.T."/>
            <person name="Chang Q.C."/>
            <person name="Ding S.J."/>
            <person name="Wang X.J."/>
            <person name="Zhu J.G."/>
            <person name="Ruan X.D."/>
            <person name="Zhao L."/>
            <person name="Wei J.T."/>
            <person name="Ye R.Z."/>
            <person name="Que T.C."/>
            <person name="Du C.H."/>
            <person name="Zhou Y.H."/>
            <person name="Cheng J.X."/>
            <person name="Dai P.F."/>
            <person name="Guo W.B."/>
            <person name="Han X.H."/>
            <person name="Huang E.J."/>
            <person name="Li L.F."/>
            <person name="Wei W."/>
            <person name="Gao Y.C."/>
            <person name="Liu J.Z."/>
            <person name="Shao H.Z."/>
            <person name="Wang X."/>
            <person name="Wang C.C."/>
            <person name="Yang T.C."/>
            <person name="Huo Q.B."/>
            <person name="Li W."/>
            <person name="Chen H.Y."/>
            <person name="Chen S.E."/>
            <person name="Zhou L.G."/>
            <person name="Ni X.B."/>
            <person name="Tian J.H."/>
            <person name="Sheng Y."/>
            <person name="Liu T."/>
            <person name="Pan Y.S."/>
            <person name="Xia L.Y."/>
            <person name="Li J."/>
            <person name="Zhao F."/>
            <person name="Cao W.C."/>
        </authorList>
    </citation>
    <scope>NUCLEOTIDE SEQUENCE [LARGE SCALE GENOMIC DNA]</scope>
    <source>
        <strain evidence="8">HaeL-2018</strain>
    </source>
</reference>
<dbReference type="SUPFAM" id="SSF52129">
    <property type="entry name" value="Caspase-like"/>
    <property type="match status" value="1"/>
</dbReference>
<dbReference type="SMART" id="SM00115">
    <property type="entry name" value="CASc"/>
    <property type="match status" value="1"/>
</dbReference>
<dbReference type="PROSITE" id="PS50207">
    <property type="entry name" value="CASPASE_P10"/>
    <property type="match status" value="1"/>
</dbReference>
<comment type="caution">
    <text evidence="8">The sequence shown here is derived from an EMBL/GenBank/DDBJ whole genome shotgun (WGS) entry which is preliminary data.</text>
</comment>
<evidence type="ECO:0000256" key="5">
    <source>
        <dbReference type="RuleBase" id="RU003971"/>
    </source>
</evidence>
<evidence type="ECO:0000256" key="4">
    <source>
        <dbReference type="ARBA" id="ARBA00022801"/>
    </source>
</evidence>
<dbReference type="AlphaFoldDB" id="A0A9J6GNW3"/>
<dbReference type="Pfam" id="PF00656">
    <property type="entry name" value="Peptidase_C14"/>
    <property type="match status" value="1"/>
</dbReference>
<evidence type="ECO:0000313" key="9">
    <source>
        <dbReference type="Proteomes" id="UP000821853"/>
    </source>
</evidence>
<dbReference type="GO" id="GO:0006508">
    <property type="term" value="P:proteolysis"/>
    <property type="evidence" value="ECO:0007669"/>
    <property type="project" value="UniProtKB-KW"/>
</dbReference>
<evidence type="ECO:0000259" key="7">
    <source>
        <dbReference type="PROSITE" id="PS50208"/>
    </source>
</evidence>
<proteinExistence type="inferred from homology"/>